<accession>A0A4Y2JGS1</accession>
<keyword evidence="3" id="KW-1185">Reference proteome</keyword>
<sequence>MSRTPTTQLFSSLFTIFPRLQTTFSYESLLLCRSLVIVLRCLRKRFILNNSEGLLEMNPIVVKRNSGQRPNKRKYHGNQHSKSNSVGNVSQESSPLSTNSDVSSTSNRVRISAFRKKIRFEILICAIYKHI</sequence>
<feature type="compositionally biased region" description="Basic residues" evidence="1">
    <location>
        <begin position="70"/>
        <end position="79"/>
    </location>
</feature>
<proteinExistence type="predicted"/>
<dbReference type="Proteomes" id="UP000499080">
    <property type="component" value="Unassembled WGS sequence"/>
</dbReference>
<dbReference type="AlphaFoldDB" id="A0A4Y2JGS1"/>
<protein>
    <submittedName>
        <fullName evidence="2">Uncharacterized protein</fullName>
    </submittedName>
</protein>
<reference evidence="2 3" key="1">
    <citation type="journal article" date="2019" name="Sci. Rep.">
        <title>Orb-weaving spider Araneus ventricosus genome elucidates the spidroin gene catalogue.</title>
        <authorList>
            <person name="Kono N."/>
            <person name="Nakamura H."/>
            <person name="Ohtoshi R."/>
            <person name="Moran D.A.P."/>
            <person name="Shinohara A."/>
            <person name="Yoshida Y."/>
            <person name="Fujiwara M."/>
            <person name="Mori M."/>
            <person name="Tomita M."/>
            <person name="Arakawa K."/>
        </authorList>
    </citation>
    <scope>NUCLEOTIDE SEQUENCE [LARGE SCALE GENOMIC DNA]</scope>
</reference>
<evidence type="ECO:0000256" key="1">
    <source>
        <dbReference type="SAM" id="MobiDB-lite"/>
    </source>
</evidence>
<name>A0A4Y2JGS1_ARAVE</name>
<gene>
    <name evidence="2" type="ORF">AVEN_88458_1</name>
</gene>
<dbReference type="OrthoDB" id="6445326at2759"/>
<feature type="region of interest" description="Disordered" evidence="1">
    <location>
        <begin position="62"/>
        <end position="103"/>
    </location>
</feature>
<dbReference type="EMBL" id="BGPR01003529">
    <property type="protein sequence ID" value="GBM89290.1"/>
    <property type="molecule type" value="Genomic_DNA"/>
</dbReference>
<evidence type="ECO:0000313" key="3">
    <source>
        <dbReference type="Proteomes" id="UP000499080"/>
    </source>
</evidence>
<comment type="caution">
    <text evidence="2">The sequence shown here is derived from an EMBL/GenBank/DDBJ whole genome shotgun (WGS) entry which is preliminary data.</text>
</comment>
<organism evidence="2 3">
    <name type="scientific">Araneus ventricosus</name>
    <name type="common">Orbweaver spider</name>
    <name type="synonym">Epeira ventricosa</name>
    <dbReference type="NCBI Taxonomy" id="182803"/>
    <lineage>
        <taxon>Eukaryota</taxon>
        <taxon>Metazoa</taxon>
        <taxon>Ecdysozoa</taxon>
        <taxon>Arthropoda</taxon>
        <taxon>Chelicerata</taxon>
        <taxon>Arachnida</taxon>
        <taxon>Araneae</taxon>
        <taxon>Araneomorphae</taxon>
        <taxon>Entelegynae</taxon>
        <taxon>Araneoidea</taxon>
        <taxon>Araneidae</taxon>
        <taxon>Araneus</taxon>
    </lineage>
</organism>
<feature type="compositionally biased region" description="Polar residues" evidence="1">
    <location>
        <begin position="80"/>
        <end position="103"/>
    </location>
</feature>
<evidence type="ECO:0000313" key="2">
    <source>
        <dbReference type="EMBL" id="GBM89290.1"/>
    </source>
</evidence>